<keyword evidence="4" id="KW-0833">Ubl conjugation pathway</keyword>
<dbReference type="Pfam" id="PF10275">
    <property type="entry name" value="Peptidase_C65"/>
    <property type="match status" value="2"/>
</dbReference>
<dbReference type="AlphaFoldDB" id="A0A4R0RB23"/>
<dbReference type="SUPFAM" id="SSF54001">
    <property type="entry name" value="Cysteine proteinases"/>
    <property type="match status" value="1"/>
</dbReference>
<evidence type="ECO:0000256" key="6">
    <source>
        <dbReference type="ARBA" id="ARBA00022807"/>
    </source>
</evidence>
<reference evidence="9 10" key="1">
    <citation type="submission" date="2018-11" db="EMBL/GenBank/DDBJ databases">
        <title>Genome assembly of Steccherinum ochraceum LE-BIN_3174, the white-rot fungus of the Steccherinaceae family (The Residual Polyporoid clade, Polyporales, Basidiomycota).</title>
        <authorList>
            <person name="Fedorova T.V."/>
            <person name="Glazunova O.A."/>
            <person name="Landesman E.O."/>
            <person name="Moiseenko K.V."/>
            <person name="Psurtseva N.V."/>
            <person name="Savinova O.S."/>
            <person name="Shakhova N.V."/>
            <person name="Tyazhelova T.V."/>
            <person name="Vasina D.V."/>
        </authorList>
    </citation>
    <scope>NUCLEOTIDE SEQUENCE [LARGE SCALE GENOMIC DNA]</scope>
    <source>
        <strain evidence="9 10">LE-BIN_3174</strain>
    </source>
</reference>
<comment type="catalytic activity">
    <reaction evidence="1">
        <text>Thiol-dependent hydrolysis of ester, thioester, amide, peptide and isopeptide bonds formed by the C-terminal Gly of ubiquitin (a 76-residue protein attached to proteins as an intracellular targeting signal).</text>
        <dbReference type="EC" id="3.4.19.12"/>
    </reaction>
</comment>
<dbReference type="EC" id="3.4.19.12" evidence="2"/>
<evidence type="ECO:0000256" key="1">
    <source>
        <dbReference type="ARBA" id="ARBA00000707"/>
    </source>
</evidence>
<comment type="caution">
    <text evidence="9">The sequence shown here is derived from an EMBL/GenBank/DDBJ whole genome shotgun (WGS) entry which is preliminary data.</text>
</comment>
<dbReference type="GO" id="GO:0004843">
    <property type="term" value="F:cysteine-type deubiquitinase activity"/>
    <property type="evidence" value="ECO:0007669"/>
    <property type="project" value="UniProtKB-EC"/>
</dbReference>
<evidence type="ECO:0000256" key="4">
    <source>
        <dbReference type="ARBA" id="ARBA00022786"/>
    </source>
</evidence>
<dbReference type="GO" id="GO:0043130">
    <property type="term" value="F:ubiquitin binding"/>
    <property type="evidence" value="ECO:0007669"/>
    <property type="project" value="TreeGrafter"/>
</dbReference>
<name>A0A4R0RB23_9APHY</name>
<dbReference type="Gene3D" id="3.30.200.60">
    <property type="entry name" value="Peptidase C65 Otubain, subdomain 1"/>
    <property type="match status" value="1"/>
</dbReference>
<keyword evidence="3" id="KW-0645">Protease</keyword>
<protein>
    <recommendedName>
        <fullName evidence="2">ubiquitinyl hydrolase 1</fullName>
        <ecNumber evidence="2">3.4.19.12</ecNumber>
    </recommendedName>
</protein>
<dbReference type="InterPro" id="IPR003323">
    <property type="entry name" value="OTU_dom"/>
</dbReference>
<dbReference type="GO" id="GO:0071108">
    <property type="term" value="P:protein K48-linked deubiquitination"/>
    <property type="evidence" value="ECO:0007669"/>
    <property type="project" value="TreeGrafter"/>
</dbReference>
<dbReference type="PANTHER" id="PTHR12931">
    <property type="entry name" value="UBIQUITIN THIOLESTERASE PROTEIN OTUB"/>
    <property type="match status" value="1"/>
</dbReference>
<proteinExistence type="predicted"/>
<dbReference type="OrthoDB" id="18915at2759"/>
<dbReference type="PROSITE" id="PS50802">
    <property type="entry name" value="OTU"/>
    <property type="match status" value="1"/>
</dbReference>
<keyword evidence="10" id="KW-1185">Reference proteome</keyword>
<evidence type="ECO:0000256" key="2">
    <source>
        <dbReference type="ARBA" id="ARBA00012759"/>
    </source>
</evidence>
<keyword evidence="6" id="KW-0788">Thiol protease</keyword>
<dbReference type="Gene3D" id="1.20.1300.20">
    <property type="entry name" value="Peptidase C65 Otubain, subdomain 2"/>
    <property type="match status" value="1"/>
</dbReference>
<evidence type="ECO:0000259" key="8">
    <source>
        <dbReference type="PROSITE" id="PS50802"/>
    </source>
</evidence>
<feature type="region of interest" description="Disordered" evidence="7">
    <location>
        <begin position="1"/>
        <end position="38"/>
    </location>
</feature>
<sequence length="364" mass="40138">MSDSEEVYYPRKGKDPVRPDAPPLPKLKGGDLPPVEDGDQYWGGYSGLNDVEGQLGLVQSSQSPSGWIIAQPSLENSTLEPARLFDDEEITLGDLVSGDPLISEPVHLSVLREEYANAENVVFVRKIDWMLASGFSIVRRIRGDGNCFYRASAFAYIAKISSTTDPTLEATQAVSSLNVILESAGFIKFEDEGQVLLKTIVNSLSDSTILTAMLDTEATSDPIVKYLRMLTSATMRLYPEQYIDFLYDPDDDILKPLEDFCLQDVEPMGKEAGEISALAFKHVTDLHAEDHVQITALSHALQINFEIAYLDGHGHTTSGPDVSFVKIPDSAHFEGEPVRLLYRPGHYDILYKEEISGIGLFASS</sequence>
<dbReference type="InterPro" id="IPR042467">
    <property type="entry name" value="Peptidase_C65_otubain_sub2"/>
</dbReference>
<organism evidence="9 10">
    <name type="scientific">Steccherinum ochraceum</name>
    <dbReference type="NCBI Taxonomy" id="92696"/>
    <lineage>
        <taxon>Eukaryota</taxon>
        <taxon>Fungi</taxon>
        <taxon>Dikarya</taxon>
        <taxon>Basidiomycota</taxon>
        <taxon>Agaricomycotina</taxon>
        <taxon>Agaricomycetes</taxon>
        <taxon>Polyporales</taxon>
        <taxon>Steccherinaceae</taxon>
        <taxon>Steccherinum</taxon>
    </lineage>
</organism>
<dbReference type="STRING" id="92696.A0A4R0RB23"/>
<dbReference type="Proteomes" id="UP000292702">
    <property type="component" value="Unassembled WGS sequence"/>
</dbReference>
<evidence type="ECO:0000256" key="7">
    <source>
        <dbReference type="SAM" id="MobiDB-lite"/>
    </source>
</evidence>
<evidence type="ECO:0000256" key="5">
    <source>
        <dbReference type="ARBA" id="ARBA00022801"/>
    </source>
</evidence>
<keyword evidence="5" id="KW-0378">Hydrolase</keyword>
<gene>
    <name evidence="9" type="ORF">EIP91_009487</name>
</gene>
<dbReference type="EMBL" id="RWJN01000540">
    <property type="protein sequence ID" value="TCD60818.1"/>
    <property type="molecule type" value="Genomic_DNA"/>
</dbReference>
<evidence type="ECO:0000313" key="10">
    <source>
        <dbReference type="Proteomes" id="UP000292702"/>
    </source>
</evidence>
<dbReference type="PANTHER" id="PTHR12931:SF15">
    <property type="entry name" value="UBIQUITIN THIOESTERASE OTUBAIN-LIKE"/>
    <property type="match status" value="1"/>
</dbReference>
<accession>A0A4R0RB23</accession>
<feature type="compositionally biased region" description="Basic and acidic residues" evidence="7">
    <location>
        <begin position="8"/>
        <end position="18"/>
    </location>
</feature>
<dbReference type="InterPro" id="IPR019400">
    <property type="entry name" value="Peptidase_C65_otubain"/>
</dbReference>
<dbReference type="GO" id="GO:0006508">
    <property type="term" value="P:proteolysis"/>
    <property type="evidence" value="ECO:0007669"/>
    <property type="project" value="UniProtKB-KW"/>
</dbReference>
<evidence type="ECO:0000313" key="9">
    <source>
        <dbReference type="EMBL" id="TCD60818.1"/>
    </source>
</evidence>
<dbReference type="GO" id="GO:0005634">
    <property type="term" value="C:nucleus"/>
    <property type="evidence" value="ECO:0007669"/>
    <property type="project" value="TreeGrafter"/>
</dbReference>
<dbReference type="InterPro" id="IPR038765">
    <property type="entry name" value="Papain-like_cys_pep_sf"/>
</dbReference>
<feature type="domain" description="OTU" evidence="8">
    <location>
        <begin position="136"/>
        <end position="353"/>
    </location>
</feature>
<evidence type="ECO:0000256" key="3">
    <source>
        <dbReference type="ARBA" id="ARBA00022670"/>
    </source>
</evidence>
<dbReference type="CDD" id="cd22749">
    <property type="entry name" value="Otubain_C65"/>
    <property type="match status" value="1"/>
</dbReference>
<dbReference type="InterPro" id="IPR042468">
    <property type="entry name" value="Peptidase_C65_otubain_sub1"/>
</dbReference>